<dbReference type="EMBL" id="ALZR01000128">
    <property type="protein sequence ID" value="EJV12454.1"/>
    <property type="molecule type" value="Genomic_DNA"/>
</dbReference>
<dbReference type="Proteomes" id="UP000004117">
    <property type="component" value="Unassembled WGS sequence"/>
</dbReference>
<accession>A0AAV3GGB2</accession>
<name>A0AAV3GGB2_ENTFL</name>
<comment type="caution">
    <text evidence="1">The sequence shown here is derived from an EMBL/GenBank/DDBJ whole genome shotgun (WGS) entry which is preliminary data.</text>
</comment>
<evidence type="ECO:0000313" key="2">
    <source>
        <dbReference type="Proteomes" id="UP000004117"/>
    </source>
</evidence>
<protein>
    <submittedName>
        <fullName evidence="1">Uncharacterized protein</fullName>
    </submittedName>
</protein>
<dbReference type="AlphaFoldDB" id="A0AAV3GGB2"/>
<evidence type="ECO:0000313" key="1">
    <source>
        <dbReference type="EMBL" id="EJV12454.1"/>
    </source>
</evidence>
<organism evidence="1 2">
    <name type="scientific">Enterococcus faecalis ERV63</name>
    <dbReference type="NCBI Taxonomy" id="1134793"/>
    <lineage>
        <taxon>Bacteria</taxon>
        <taxon>Bacillati</taxon>
        <taxon>Bacillota</taxon>
        <taxon>Bacilli</taxon>
        <taxon>Lactobacillales</taxon>
        <taxon>Enterococcaceae</taxon>
        <taxon>Enterococcus</taxon>
    </lineage>
</organism>
<sequence>MVKSVVHEQWKYFKTRKARCCKLGYLLLKEVTFLHTKLLFYVSNCLY</sequence>
<reference evidence="1 2" key="1">
    <citation type="submission" date="2012-04" db="EMBL/GenBank/DDBJ databases">
        <authorList>
            <person name="Weinstock G."/>
            <person name="Sodergren E."/>
            <person name="Lobos E.A."/>
            <person name="Fulton L."/>
            <person name="Fulton R."/>
            <person name="Courtney L."/>
            <person name="Fronick C."/>
            <person name="O'Laughlin M."/>
            <person name="Godfrey J."/>
            <person name="Wilson R.M."/>
            <person name="Miner T."/>
            <person name="Farmer C."/>
            <person name="Delehaunty K."/>
            <person name="Cordes M."/>
            <person name="Minx P."/>
            <person name="Tomlinson C."/>
            <person name="Chen J."/>
            <person name="Wollam A."/>
            <person name="Pepin K.H."/>
            <person name="Bhonagiri V."/>
            <person name="Zhang X."/>
            <person name="Suruliraj S."/>
            <person name="Warren W."/>
            <person name="Mitreva M."/>
            <person name="Mardis E.R."/>
            <person name="Wilson R.K."/>
        </authorList>
    </citation>
    <scope>NUCLEOTIDE SEQUENCE [LARGE SCALE GENOMIC DNA]</scope>
    <source>
        <strain evidence="1 2">ERV63</strain>
    </source>
</reference>
<gene>
    <name evidence="1" type="ORF">HMPREF1336_03300</name>
</gene>
<proteinExistence type="predicted"/>